<protein>
    <submittedName>
        <fullName evidence="2">VWA domain-containing protein</fullName>
    </submittedName>
</protein>
<dbReference type="AlphaFoldDB" id="A0A5B9EE16"/>
<dbReference type="NCBIfam" id="TIGR03436">
    <property type="entry name" value="acidobact_VWFA"/>
    <property type="match status" value="1"/>
</dbReference>
<evidence type="ECO:0000313" key="2">
    <source>
        <dbReference type="EMBL" id="QEE29989.1"/>
    </source>
</evidence>
<dbReference type="InterPro" id="IPR036465">
    <property type="entry name" value="vWFA_dom_sf"/>
</dbReference>
<dbReference type="OrthoDB" id="110792at2"/>
<evidence type="ECO:0000259" key="1">
    <source>
        <dbReference type="PROSITE" id="PS50234"/>
    </source>
</evidence>
<organism evidence="2 3">
    <name type="scientific">Terriglobus albidus</name>
    <dbReference type="NCBI Taxonomy" id="1592106"/>
    <lineage>
        <taxon>Bacteria</taxon>
        <taxon>Pseudomonadati</taxon>
        <taxon>Acidobacteriota</taxon>
        <taxon>Terriglobia</taxon>
        <taxon>Terriglobales</taxon>
        <taxon>Acidobacteriaceae</taxon>
        <taxon>Terriglobus</taxon>
    </lineage>
</organism>
<dbReference type="Proteomes" id="UP000321820">
    <property type="component" value="Chromosome"/>
</dbReference>
<reference evidence="2 3" key="1">
    <citation type="submission" date="2019-08" db="EMBL/GenBank/DDBJ databases">
        <title>Complete genome sequence of Terriglobus albidus strain ORNL.</title>
        <authorList>
            <person name="Podar M."/>
        </authorList>
    </citation>
    <scope>NUCLEOTIDE SEQUENCE [LARGE SCALE GENOMIC DNA]</scope>
    <source>
        <strain evidence="2 3">ORNL</strain>
    </source>
</reference>
<dbReference type="PROSITE" id="PS50234">
    <property type="entry name" value="VWFA"/>
    <property type="match status" value="1"/>
</dbReference>
<sequence length="322" mass="35690">MGRRGAFPRGDCARVKVAAAISLGAMLLLGAQEPVQQRPGDIPVVRVNTRLVNVAVNVTDEHGALIGGLEQDQFQVMEDGMPQKIAIFERESGTPLSMVLALDTSESMVRDDRLARDAAKQFARTMLRSQDELAVEEFSDAVSEVVPFTNDLKRVEHGLNHLDYGPSTALYDAVYLSAQRLEDAKRDATRRRVIVLVTDGGDTVKGATYIQAMEQVQRAGAMVYCLIIVPIRADAGRNVGGEHALMQMSEDSGGRYYYVEDPKDLQKALDKVSEDLRSQYAIGYYAPPGKPGGERLRAIRVEMTQPELGSRYKLRYRTGYYR</sequence>
<dbReference type="Gene3D" id="3.40.50.410">
    <property type="entry name" value="von Willebrand factor, type A domain"/>
    <property type="match status" value="1"/>
</dbReference>
<dbReference type="SMART" id="SM00327">
    <property type="entry name" value="VWA"/>
    <property type="match status" value="1"/>
</dbReference>
<evidence type="ECO:0000313" key="3">
    <source>
        <dbReference type="Proteomes" id="UP000321820"/>
    </source>
</evidence>
<name>A0A5B9EE16_9BACT</name>
<dbReference type="InterPro" id="IPR017802">
    <property type="entry name" value="VWFA-rel_acidobac-type"/>
</dbReference>
<dbReference type="KEGG" id="talb:FTW19_19600"/>
<dbReference type="InterPro" id="IPR002035">
    <property type="entry name" value="VWF_A"/>
</dbReference>
<dbReference type="Pfam" id="PF13519">
    <property type="entry name" value="VWA_2"/>
    <property type="match status" value="1"/>
</dbReference>
<accession>A0A5B9EE16</accession>
<gene>
    <name evidence="2" type="ORF">FTW19_19600</name>
</gene>
<proteinExistence type="predicted"/>
<feature type="domain" description="VWFA" evidence="1">
    <location>
        <begin position="97"/>
        <end position="272"/>
    </location>
</feature>
<keyword evidence="3" id="KW-1185">Reference proteome</keyword>
<dbReference type="EMBL" id="CP042806">
    <property type="protein sequence ID" value="QEE29989.1"/>
    <property type="molecule type" value="Genomic_DNA"/>
</dbReference>
<dbReference type="SUPFAM" id="SSF53300">
    <property type="entry name" value="vWA-like"/>
    <property type="match status" value="1"/>
</dbReference>